<gene>
    <name evidence="2" type="ORF">N7515_005358</name>
</gene>
<comment type="caution">
    <text evidence="2">The sequence shown here is derived from an EMBL/GenBank/DDBJ whole genome shotgun (WGS) entry which is preliminary data.</text>
</comment>
<name>A0A9W9KZS2_9EURO</name>
<reference evidence="2" key="1">
    <citation type="submission" date="2022-11" db="EMBL/GenBank/DDBJ databases">
        <authorList>
            <person name="Petersen C."/>
        </authorList>
    </citation>
    <scope>NUCLEOTIDE SEQUENCE</scope>
    <source>
        <strain evidence="2">IBT 22155</strain>
    </source>
</reference>
<dbReference type="AlphaFoldDB" id="A0A9W9KZS2"/>
<reference evidence="2" key="2">
    <citation type="journal article" date="2023" name="IMA Fungus">
        <title>Comparative genomic study of the Penicillium genus elucidates a diverse pangenome and 15 lateral gene transfer events.</title>
        <authorList>
            <person name="Petersen C."/>
            <person name="Sorensen T."/>
            <person name="Nielsen M.R."/>
            <person name="Sondergaard T.E."/>
            <person name="Sorensen J.L."/>
            <person name="Fitzpatrick D.A."/>
            <person name="Frisvad J.C."/>
            <person name="Nielsen K.L."/>
        </authorList>
    </citation>
    <scope>NUCLEOTIDE SEQUENCE</scope>
    <source>
        <strain evidence="2">IBT 22155</strain>
    </source>
</reference>
<dbReference type="OrthoDB" id="10629710at2759"/>
<protein>
    <submittedName>
        <fullName evidence="2">Uncharacterized protein</fullName>
    </submittedName>
</protein>
<keyword evidence="3" id="KW-1185">Reference proteome</keyword>
<organism evidence="2 3">
    <name type="scientific">Penicillium bovifimosum</name>
    <dbReference type="NCBI Taxonomy" id="126998"/>
    <lineage>
        <taxon>Eukaryota</taxon>
        <taxon>Fungi</taxon>
        <taxon>Dikarya</taxon>
        <taxon>Ascomycota</taxon>
        <taxon>Pezizomycotina</taxon>
        <taxon>Eurotiomycetes</taxon>
        <taxon>Eurotiomycetidae</taxon>
        <taxon>Eurotiales</taxon>
        <taxon>Aspergillaceae</taxon>
        <taxon>Penicillium</taxon>
    </lineage>
</organism>
<dbReference type="GeneID" id="81405272"/>
<feature type="compositionally biased region" description="Low complexity" evidence="1">
    <location>
        <begin position="142"/>
        <end position="156"/>
    </location>
</feature>
<evidence type="ECO:0000256" key="1">
    <source>
        <dbReference type="SAM" id="MobiDB-lite"/>
    </source>
</evidence>
<dbReference type="RefSeq" id="XP_056519698.1">
    <property type="nucleotide sequence ID" value="XM_056666102.1"/>
</dbReference>
<dbReference type="Proteomes" id="UP001149079">
    <property type="component" value="Unassembled WGS sequence"/>
</dbReference>
<sequence length="308" mass="33593">MPGLKFRPSSKPSFIVKFWAAIGISNQPELQRAVTEYVRKIYAPILNEYLTTGRPIDDMFKRNHAIRERLRRDLRNRLDELPEFVQDRHYKTHKKLTEILIDLVRFYRFQKDGWKRHMEVDDVAATSSAAGPAPIPAPAPAHAPASASAAAPTPAPALAPTHAMAPALAHLPAAASAPAPTYAPATTPITVPATVPAQACTASTTSTSPVPAPAPAPSSGHVPTIADLLMLYVDPDFSSTRAQIEDSPDYIEFGNVHKFQLGNAAEQATTPADEEIITPELNEDLQTFEAGLETFYVDYEEYEGEDVL</sequence>
<feature type="region of interest" description="Disordered" evidence="1">
    <location>
        <begin position="128"/>
        <end position="156"/>
    </location>
</feature>
<accession>A0A9W9KZS2</accession>
<dbReference type="EMBL" id="JAPQKL010000005">
    <property type="protein sequence ID" value="KAJ5129319.1"/>
    <property type="molecule type" value="Genomic_DNA"/>
</dbReference>
<proteinExistence type="predicted"/>
<evidence type="ECO:0000313" key="2">
    <source>
        <dbReference type="EMBL" id="KAJ5129319.1"/>
    </source>
</evidence>
<evidence type="ECO:0000313" key="3">
    <source>
        <dbReference type="Proteomes" id="UP001149079"/>
    </source>
</evidence>